<name>A0A062VHE9_9PROT</name>
<comment type="subcellular location">
    <subcellularLocation>
        <location evidence="1">Cell inner membrane</location>
        <topology evidence="1">Multi-pass membrane protein</topology>
    </subcellularLocation>
</comment>
<feature type="domain" description="Cytochrome c-type biogenesis protein CcmF C-terminal" evidence="12">
    <location>
        <begin position="310"/>
        <end position="621"/>
    </location>
</feature>
<keyword evidence="5 10" id="KW-0812">Transmembrane</keyword>
<reference evidence="13 14" key="1">
    <citation type="journal article" date="2014" name="Antonie Van Leeuwenhoek">
        <title>Hyphomonas beringensis sp. nov. and Hyphomonas chukchiensis sp. nov., isolated from surface seawater of the Bering Sea and Chukchi Sea.</title>
        <authorList>
            <person name="Li C."/>
            <person name="Lai Q."/>
            <person name="Li G."/>
            <person name="Dong C."/>
            <person name="Wang J."/>
            <person name="Liao Y."/>
            <person name="Shao Z."/>
        </authorList>
    </citation>
    <scope>NUCLEOTIDE SEQUENCE [LARGE SCALE GENOMIC DNA]</scope>
    <source>
        <strain evidence="13 14">PS728</strain>
    </source>
</reference>
<evidence type="ECO:0000259" key="12">
    <source>
        <dbReference type="Pfam" id="PF16327"/>
    </source>
</evidence>
<evidence type="ECO:0000256" key="1">
    <source>
        <dbReference type="ARBA" id="ARBA00004429"/>
    </source>
</evidence>
<gene>
    <name evidence="13" type="ORF">HPO_08329</name>
</gene>
<evidence type="ECO:0000256" key="7">
    <source>
        <dbReference type="ARBA" id="ARBA00022989"/>
    </source>
</evidence>
<evidence type="ECO:0000256" key="6">
    <source>
        <dbReference type="ARBA" id="ARBA00022748"/>
    </source>
</evidence>
<feature type="transmembrane region" description="Helical" evidence="10">
    <location>
        <begin position="167"/>
        <end position="187"/>
    </location>
</feature>
<sequence length="635" mass="68306">MIELGHFSAFLALGFSLAQAVFGLKGERRLAGLAAVAGFGVMALSFLILIFAFMRSDFSVALVANNSHTLKPMIYKIAGAWGNHEGSMALWCLVTIGFGAIAAATMRTGRETFEARALGVQGMLAVGSLAYLLFASSPFLRLDPAPFQGAGLNPLLQDPALALHPPMLYLGYVGYSFVFALAAAGLMEGRIDRVWAKEARIWSLAAFAPLTLGIALGSYWAYYELGWGGWWFWDPVENASLMPWLIGAALLHSVIVTEKRQSFAAWTALLAVLSFLFSILGAFLVRSGVLTSVHAFAVDPERGTLLLLGLLAYGGFALGLFAMRAPSLTGGKPWQLFSREGALMANNVVLIVATLTVLLGTLFPLIAEAFGRTISVGEPYFNLTFVPILVLILILLPVVQAWAWGKADLKTWTRWAMGGAALTAVFLLLGAGVMSIPLGAAFGVAVGVWLVFGGVWEMKRRAMTLSRVFKMPARVWAMTLSHVGLGLFVIGAVIETSGRYEATLALAEGGTGTVAGWEITLKEVRAIEGPNWYADKAVLTARKGGSSAELLPMKRFYPAAMMPTTETAIHKTGTGDLYVALGEQREVEGQARWVFRVYYNPMVDLLYFGVVLIGLGGLLAMWPEKRAIKPAASEA</sequence>
<dbReference type="GO" id="GO:0020037">
    <property type="term" value="F:heme binding"/>
    <property type="evidence" value="ECO:0007669"/>
    <property type="project" value="InterPro"/>
</dbReference>
<accession>A0A062VHE9</accession>
<feature type="transmembrane region" description="Helical" evidence="10">
    <location>
        <begin position="199"/>
        <end position="221"/>
    </location>
</feature>
<evidence type="ECO:0000256" key="5">
    <source>
        <dbReference type="ARBA" id="ARBA00022692"/>
    </source>
</evidence>
<dbReference type="AlphaFoldDB" id="A0A062VHE9"/>
<feature type="transmembrane region" description="Helical" evidence="10">
    <location>
        <begin position="305"/>
        <end position="323"/>
    </location>
</feature>
<keyword evidence="3" id="KW-1003">Cell membrane</keyword>
<dbReference type="InterPro" id="IPR002541">
    <property type="entry name" value="Cyt_c_assembly"/>
</dbReference>
<evidence type="ECO:0000256" key="9">
    <source>
        <dbReference type="ARBA" id="ARBA00037230"/>
    </source>
</evidence>
<comment type="function">
    <text evidence="9">Required for the biogenesis of c-type cytochromes. Possible subunit of a heme lyase.</text>
</comment>
<dbReference type="GO" id="GO:0015232">
    <property type="term" value="F:heme transmembrane transporter activity"/>
    <property type="evidence" value="ECO:0007669"/>
    <property type="project" value="InterPro"/>
</dbReference>
<dbReference type="GO" id="GO:0017004">
    <property type="term" value="P:cytochrome complex assembly"/>
    <property type="evidence" value="ECO:0007669"/>
    <property type="project" value="UniProtKB-KW"/>
</dbReference>
<dbReference type="OrthoDB" id="9761451at2"/>
<comment type="caution">
    <text evidence="13">The sequence shown here is derived from an EMBL/GenBank/DDBJ whole genome shotgun (WGS) entry which is preliminary data.</text>
</comment>
<evidence type="ECO:0000256" key="3">
    <source>
        <dbReference type="ARBA" id="ARBA00022475"/>
    </source>
</evidence>
<dbReference type="InterPro" id="IPR003568">
    <property type="entry name" value="Cyt_c_biogenesis_CcmF"/>
</dbReference>
<dbReference type="RefSeq" id="WP_035596939.1">
    <property type="nucleotide sequence ID" value="NZ_ARYM01000008.1"/>
</dbReference>
<proteinExistence type="inferred from homology"/>
<evidence type="ECO:0000256" key="2">
    <source>
        <dbReference type="ARBA" id="ARBA00009186"/>
    </source>
</evidence>
<protein>
    <submittedName>
        <fullName evidence="13">Cytochrome c-type biogenesis protein CcmF</fullName>
    </submittedName>
</protein>
<feature type="transmembrane region" description="Helical" evidence="10">
    <location>
        <begin position="344"/>
        <end position="367"/>
    </location>
</feature>
<feature type="transmembrane region" description="Helical" evidence="10">
    <location>
        <begin position="31"/>
        <end position="54"/>
    </location>
</feature>
<feature type="transmembrane region" description="Helical" evidence="10">
    <location>
        <begin position="264"/>
        <end position="285"/>
    </location>
</feature>
<feature type="transmembrane region" description="Helical" evidence="10">
    <location>
        <begin position="88"/>
        <end position="106"/>
    </location>
</feature>
<dbReference type="eggNOG" id="COG1138">
    <property type="taxonomic scope" value="Bacteria"/>
</dbReference>
<feature type="transmembrane region" description="Helical" evidence="10">
    <location>
        <begin position="241"/>
        <end position="257"/>
    </location>
</feature>
<dbReference type="PANTHER" id="PTHR43653:SF1">
    <property type="entry name" value="CYTOCHROME C-TYPE BIOGENESIS PROTEIN CCMF"/>
    <property type="match status" value="1"/>
</dbReference>
<dbReference type="PRINTS" id="PR01410">
    <property type="entry name" value="CCBIOGENESIS"/>
</dbReference>
<keyword evidence="14" id="KW-1185">Reference proteome</keyword>
<evidence type="ECO:0000313" key="14">
    <source>
        <dbReference type="Proteomes" id="UP000027100"/>
    </source>
</evidence>
<dbReference type="InterPro" id="IPR032523">
    <property type="entry name" value="CcmF_C"/>
</dbReference>
<dbReference type="PANTHER" id="PTHR43653">
    <property type="entry name" value="CYTOCHROME C ASSEMBLY PROTEIN-RELATED"/>
    <property type="match status" value="1"/>
</dbReference>
<feature type="transmembrane region" description="Helical" evidence="10">
    <location>
        <begin position="118"/>
        <end position="140"/>
    </location>
</feature>
<feature type="transmembrane region" description="Helical" evidence="10">
    <location>
        <begin position="475"/>
        <end position="494"/>
    </location>
</feature>
<feature type="transmembrane region" description="Helical" evidence="10">
    <location>
        <begin position="6"/>
        <end position="24"/>
    </location>
</feature>
<evidence type="ECO:0000256" key="4">
    <source>
        <dbReference type="ARBA" id="ARBA00022519"/>
    </source>
</evidence>
<feature type="transmembrane region" description="Helical" evidence="10">
    <location>
        <begin position="605"/>
        <end position="622"/>
    </location>
</feature>
<dbReference type="GO" id="GO:0005886">
    <property type="term" value="C:plasma membrane"/>
    <property type="evidence" value="ECO:0007669"/>
    <property type="project" value="UniProtKB-SubCell"/>
</dbReference>
<dbReference type="PRINTS" id="PR01411">
    <property type="entry name" value="CCMFBIOGNSIS"/>
</dbReference>
<evidence type="ECO:0000256" key="10">
    <source>
        <dbReference type="SAM" id="Phobius"/>
    </source>
</evidence>
<keyword evidence="7 10" id="KW-1133">Transmembrane helix</keyword>
<dbReference type="InterPro" id="IPR003567">
    <property type="entry name" value="Cyt_c_biogenesis"/>
</dbReference>
<dbReference type="STRING" id="1280954.HPO_08329"/>
<keyword evidence="6" id="KW-0201">Cytochrome c-type biogenesis</keyword>
<evidence type="ECO:0000256" key="8">
    <source>
        <dbReference type="ARBA" id="ARBA00023136"/>
    </source>
</evidence>
<dbReference type="Proteomes" id="UP000027100">
    <property type="component" value="Unassembled WGS sequence"/>
</dbReference>
<evidence type="ECO:0000259" key="11">
    <source>
        <dbReference type="Pfam" id="PF01578"/>
    </source>
</evidence>
<organism evidence="13 14">
    <name type="scientific">Hyphomonas polymorpha PS728</name>
    <dbReference type="NCBI Taxonomy" id="1280954"/>
    <lineage>
        <taxon>Bacteria</taxon>
        <taxon>Pseudomonadati</taxon>
        <taxon>Pseudomonadota</taxon>
        <taxon>Alphaproteobacteria</taxon>
        <taxon>Hyphomonadales</taxon>
        <taxon>Hyphomonadaceae</taxon>
        <taxon>Hyphomonas</taxon>
    </lineage>
</organism>
<keyword evidence="4" id="KW-0997">Cell inner membrane</keyword>
<feature type="domain" description="Cytochrome c assembly protein" evidence="11">
    <location>
        <begin position="81"/>
        <end position="287"/>
    </location>
</feature>
<dbReference type="Pfam" id="PF01578">
    <property type="entry name" value="Cytochrom_C_asm"/>
    <property type="match status" value="1"/>
</dbReference>
<keyword evidence="8 10" id="KW-0472">Membrane</keyword>
<evidence type="ECO:0000313" key="13">
    <source>
        <dbReference type="EMBL" id="KCZ98892.1"/>
    </source>
</evidence>
<dbReference type="PATRIC" id="fig|1280954.3.peg.1689"/>
<comment type="similarity">
    <text evidence="2">Belongs to the CcmF/CycK/Ccl1/NrfE/CcsA family.</text>
</comment>
<feature type="transmembrane region" description="Helical" evidence="10">
    <location>
        <begin position="438"/>
        <end position="455"/>
    </location>
</feature>
<feature type="transmembrane region" description="Helical" evidence="10">
    <location>
        <begin position="415"/>
        <end position="432"/>
    </location>
</feature>
<dbReference type="Pfam" id="PF16327">
    <property type="entry name" value="CcmF_C"/>
    <property type="match status" value="1"/>
</dbReference>
<dbReference type="EMBL" id="ARYM01000008">
    <property type="protein sequence ID" value="KCZ98892.1"/>
    <property type="molecule type" value="Genomic_DNA"/>
</dbReference>
<feature type="transmembrane region" description="Helical" evidence="10">
    <location>
        <begin position="379"/>
        <end position="403"/>
    </location>
</feature>